<evidence type="ECO:0000313" key="6">
    <source>
        <dbReference type="Proteomes" id="UP000041394"/>
    </source>
</evidence>
<evidence type="ECO:0000313" key="3">
    <source>
        <dbReference type="EMBL" id="CRF44086.1"/>
    </source>
</evidence>
<reference evidence="6 7" key="2">
    <citation type="submission" date="2014-12" db="EMBL/GenBank/DDBJ databases">
        <authorList>
            <person name="Jaenicke S."/>
        </authorList>
    </citation>
    <scope>NUCLEOTIDE SEQUENCE [LARGE SCALE GENOMIC DNA]</scope>
</reference>
<gene>
    <name evidence="1" type="ORF">HAL011_00200</name>
    <name evidence="2" type="ORF">HAL013_13800</name>
    <name evidence="4" type="ORF">HAL07_02680</name>
    <name evidence="3" type="ORF">HAL09_06550</name>
</gene>
<evidence type="ECO:0000313" key="5">
    <source>
        <dbReference type="Proteomes" id="UP000038622"/>
    </source>
</evidence>
<evidence type="ECO:0000313" key="2">
    <source>
        <dbReference type="EMBL" id="CRF43156.1"/>
    </source>
</evidence>
<dbReference type="AlphaFoldDB" id="A0A0K2XDC4"/>
<dbReference type="EMBL" id="CDMG01000002">
    <property type="protein sequence ID" value="CRF52142.1"/>
    <property type="molecule type" value="Genomic_DNA"/>
</dbReference>
<reference evidence="3" key="1">
    <citation type="submission" date="2014-12" db="EMBL/GenBank/DDBJ databases">
        <title>Whole genome sequences of four Staphylococcus schleiferi canine isolates.</title>
        <authorList>
            <person name="Misic A.M."/>
            <person name="Cain C."/>
            <person name="Morris D.O."/>
            <person name="Rankin S."/>
            <person name="Beiting D."/>
        </authorList>
    </citation>
    <scope>NUCLEOTIDE SEQUENCE</scope>
    <source>
        <strain evidence="1">ASB11</strain>
        <strain evidence="2">ASB13</strain>
        <strain evidence="4">ASB7</strain>
        <strain evidence="3">ASB9</strain>
    </source>
</reference>
<organism evidence="3 6">
    <name type="scientific">Helicobacter ailurogastricus</name>
    <dbReference type="NCBI Taxonomy" id="1578720"/>
    <lineage>
        <taxon>Bacteria</taxon>
        <taxon>Pseudomonadati</taxon>
        <taxon>Campylobacterota</taxon>
        <taxon>Epsilonproteobacteria</taxon>
        <taxon>Campylobacterales</taxon>
        <taxon>Helicobacteraceae</taxon>
        <taxon>Helicobacter</taxon>
    </lineage>
</organism>
<dbReference type="STRING" id="1578720.HAL011_00200"/>
<proteinExistence type="predicted"/>
<reference evidence="5" key="3">
    <citation type="submission" date="2014-12" db="EMBL/GenBank/DDBJ databases">
        <authorList>
            <person name="Smet A."/>
        </authorList>
    </citation>
    <scope>NUCLEOTIDE SEQUENCE [LARGE SCALE GENOMIC DNA]</scope>
</reference>
<dbReference type="Proteomes" id="UP000038622">
    <property type="component" value="Unassembled WGS sequence"/>
</dbReference>
<dbReference type="Proteomes" id="UP000043437">
    <property type="component" value="Unassembled WGS sequence"/>
</dbReference>
<evidence type="ECO:0000313" key="4">
    <source>
        <dbReference type="EMBL" id="CRF52142.1"/>
    </source>
</evidence>
<evidence type="ECO:0000313" key="1">
    <source>
        <dbReference type="EMBL" id="CRF40268.1"/>
    </source>
</evidence>
<keyword evidence="5" id="KW-1185">Reference proteome</keyword>
<dbReference type="EMBL" id="CDMH01000057">
    <property type="protein sequence ID" value="CRF43156.1"/>
    <property type="molecule type" value="Genomic_DNA"/>
</dbReference>
<evidence type="ECO:0000313" key="7">
    <source>
        <dbReference type="Proteomes" id="UP000043437"/>
    </source>
</evidence>
<name>A0A0K2XDC4_9HELI</name>
<protein>
    <submittedName>
        <fullName evidence="3">Uncharacterized protein</fullName>
    </submittedName>
</protein>
<dbReference type="EMBL" id="CDMN01000027">
    <property type="protein sequence ID" value="CRF44086.1"/>
    <property type="molecule type" value="Genomic_DNA"/>
</dbReference>
<dbReference type="PROSITE" id="PS51257">
    <property type="entry name" value="PROKAR_LIPOPROTEIN"/>
    <property type="match status" value="1"/>
</dbReference>
<dbReference type="EMBL" id="CDML01000001">
    <property type="protein sequence ID" value="CRF40268.1"/>
    <property type="molecule type" value="Genomic_DNA"/>
</dbReference>
<dbReference type="Proteomes" id="UP000045175">
    <property type="component" value="Unassembled WGS sequence"/>
</dbReference>
<dbReference type="Proteomes" id="UP000041394">
    <property type="component" value="Unassembled WGS sequence"/>
</dbReference>
<sequence>MSALRAFKCLSVAAFLGGCWVGVPKDVDANLPDIDTLNECGEMKNECVGNKDGDIAKESKPVRYGSFHNIFLAGVKLAHGGKFALSSLPPTGAGYIPYNPMMYPMGGMYPMGMSPYGMYPMGMYPMGMYPMGMYPMMGAMPMMYGPWW</sequence>
<accession>A0A0K2XDC4</accession>
<dbReference type="OrthoDB" id="5326775at2"/>